<reference evidence="2 3" key="1">
    <citation type="submission" date="2020-08" db="EMBL/GenBank/DDBJ databases">
        <title>Genomic Encyclopedia of Type Strains, Phase IV (KMG-IV): sequencing the most valuable type-strain genomes for metagenomic binning, comparative biology and taxonomic classification.</title>
        <authorList>
            <person name="Goeker M."/>
        </authorList>
    </citation>
    <scope>NUCLEOTIDE SEQUENCE [LARGE SCALE GENOMIC DNA]</scope>
    <source>
        <strain evidence="2 3">DSM 106146</strain>
    </source>
</reference>
<dbReference type="EMBL" id="JACHFW010000005">
    <property type="protein sequence ID" value="MBB5264594.1"/>
    <property type="molecule type" value="Genomic_DNA"/>
</dbReference>
<comment type="caution">
    <text evidence="2">The sequence shown here is derived from an EMBL/GenBank/DDBJ whole genome shotgun (WGS) entry which is preliminary data.</text>
</comment>
<accession>A0A7W8M557</accession>
<dbReference type="SUPFAM" id="SSF51658">
    <property type="entry name" value="Xylose isomerase-like"/>
    <property type="match status" value="1"/>
</dbReference>
<evidence type="ECO:0000313" key="3">
    <source>
        <dbReference type="Proteomes" id="UP000543642"/>
    </source>
</evidence>
<dbReference type="GO" id="GO:0016853">
    <property type="term" value="F:isomerase activity"/>
    <property type="evidence" value="ECO:0007669"/>
    <property type="project" value="UniProtKB-KW"/>
</dbReference>
<keyword evidence="3" id="KW-1185">Reference proteome</keyword>
<dbReference type="AlphaFoldDB" id="A0A7W8M557"/>
<protein>
    <submittedName>
        <fullName evidence="2">Sugar phosphate isomerase/epimerase</fullName>
    </submittedName>
</protein>
<dbReference type="InterPro" id="IPR036237">
    <property type="entry name" value="Xyl_isomerase-like_sf"/>
</dbReference>
<gene>
    <name evidence="2" type="ORF">HNP82_001721</name>
</gene>
<name>A0A7W8M557_9FIRM</name>
<keyword evidence="2" id="KW-0413">Isomerase</keyword>
<dbReference type="Gene3D" id="3.20.20.150">
    <property type="entry name" value="Divalent-metal-dependent TIM barrel enzymes"/>
    <property type="match status" value="1"/>
</dbReference>
<sequence length="351" mass="41360">MGIKRGVSLYSYQQAQFFKQMTWKDMIREVRQHLGTDGIEIIDEATIRDYPFPSEQFIYDFREYIARYNMKAVTMDIYMDVHQFRDHVMNIREVAERLKSDIRLAARLGFANVRPLCAVPVEAIEMALPTAEKYNVRMGKEIHAPMPIKPRKYNEENRGMRRTMDFRMAEQIIELADRTGSKYVGLVPDFGIFQHSPSQVAIDYAKRHAKKPEAVDFIRENCTSYTKDEMSKLVREKYPDNGLDEMTIEQMWLHRSCAQPEDLIDIIPYIVSIHGKFYQMTEIPGKPGQYEDKSIDYENPMRILREHGFDGYIDSEYEGQRNQQDMGYENLPNEVEEVRRHHEMLKRLGAE</sequence>
<proteinExistence type="predicted"/>
<evidence type="ECO:0000259" key="1">
    <source>
        <dbReference type="Pfam" id="PF01261"/>
    </source>
</evidence>
<evidence type="ECO:0000313" key="2">
    <source>
        <dbReference type="EMBL" id="MBB5264594.1"/>
    </source>
</evidence>
<organism evidence="2 3">
    <name type="scientific">Catenibacillus scindens</name>
    <dbReference type="NCBI Taxonomy" id="673271"/>
    <lineage>
        <taxon>Bacteria</taxon>
        <taxon>Bacillati</taxon>
        <taxon>Bacillota</taxon>
        <taxon>Clostridia</taxon>
        <taxon>Lachnospirales</taxon>
        <taxon>Lachnospiraceae</taxon>
        <taxon>Catenibacillus</taxon>
    </lineage>
</organism>
<dbReference type="InterPro" id="IPR013022">
    <property type="entry name" value="Xyl_isomerase-like_TIM-brl"/>
</dbReference>
<dbReference type="Proteomes" id="UP000543642">
    <property type="component" value="Unassembled WGS sequence"/>
</dbReference>
<dbReference type="RefSeq" id="WP_183773295.1">
    <property type="nucleotide sequence ID" value="NZ_CAWVEG010000173.1"/>
</dbReference>
<dbReference type="Pfam" id="PF01261">
    <property type="entry name" value="AP_endonuc_2"/>
    <property type="match status" value="1"/>
</dbReference>
<feature type="domain" description="Xylose isomerase-like TIM barrel" evidence="1">
    <location>
        <begin position="33"/>
        <end position="194"/>
    </location>
</feature>